<evidence type="ECO:0000313" key="2">
    <source>
        <dbReference type="Proteomes" id="UP000703661"/>
    </source>
</evidence>
<reference evidence="1" key="1">
    <citation type="journal article" date="2020" name="Fungal Divers.">
        <title>Resolving the Mortierellaceae phylogeny through synthesis of multi-gene phylogenetics and phylogenomics.</title>
        <authorList>
            <person name="Vandepol N."/>
            <person name="Liber J."/>
            <person name="Desiro A."/>
            <person name="Na H."/>
            <person name="Kennedy M."/>
            <person name="Barry K."/>
            <person name="Grigoriev I.V."/>
            <person name="Miller A.N."/>
            <person name="O'Donnell K."/>
            <person name="Stajich J.E."/>
            <person name="Bonito G."/>
        </authorList>
    </citation>
    <scope>NUCLEOTIDE SEQUENCE</scope>
    <source>
        <strain evidence="1">NRRL 2769</strain>
    </source>
</reference>
<evidence type="ECO:0000313" key="1">
    <source>
        <dbReference type="EMBL" id="KAG0018034.1"/>
    </source>
</evidence>
<name>A0A9P6MY27_9FUNG</name>
<keyword evidence="2" id="KW-1185">Reference proteome</keyword>
<comment type="caution">
    <text evidence="1">The sequence shown here is derived from an EMBL/GenBank/DDBJ whole genome shotgun (WGS) entry which is preliminary data.</text>
</comment>
<protein>
    <submittedName>
        <fullName evidence="1">Uncharacterized protein</fullName>
    </submittedName>
</protein>
<organism evidence="1 2">
    <name type="scientific">Entomortierella chlamydospora</name>
    <dbReference type="NCBI Taxonomy" id="101097"/>
    <lineage>
        <taxon>Eukaryota</taxon>
        <taxon>Fungi</taxon>
        <taxon>Fungi incertae sedis</taxon>
        <taxon>Mucoromycota</taxon>
        <taxon>Mortierellomycotina</taxon>
        <taxon>Mortierellomycetes</taxon>
        <taxon>Mortierellales</taxon>
        <taxon>Mortierellaceae</taxon>
        <taxon>Entomortierella</taxon>
    </lineage>
</organism>
<sequence>MVFKMDEPWPIFRTNRLLAVDPTAKEKLYHGPYNMILTSVFHEPRYEVSPQVRPLESRAAIDYVLEYLVQIEDGVPVLGLEIKRASDLNFMERRSAGDEQIRDRFRELAPYIRTPRFYMISAIGTQCCVYTYERGANGITITPPAIHPTDHRITEDLAPAARWDIDLGTLAGRNRLNEYFNDVRNMCNDL</sequence>
<dbReference type="Proteomes" id="UP000703661">
    <property type="component" value="Unassembled WGS sequence"/>
</dbReference>
<dbReference type="AlphaFoldDB" id="A0A9P6MY27"/>
<dbReference type="EMBL" id="JAAAID010000394">
    <property type="protein sequence ID" value="KAG0018034.1"/>
    <property type="molecule type" value="Genomic_DNA"/>
</dbReference>
<proteinExistence type="predicted"/>
<gene>
    <name evidence="1" type="ORF">BGZ80_007625</name>
</gene>
<accession>A0A9P6MY27</accession>